<evidence type="ECO:0000313" key="2">
    <source>
        <dbReference type="Proteomes" id="UP000214720"/>
    </source>
</evidence>
<sequence length="45" mass="5024">MLDDLIFAGTVIRKPSVCRLFSRATFGFTSADDVVCKRVLVKCLM</sequence>
<comment type="caution">
    <text evidence="1">The sequence shown here is derived from an EMBL/GenBank/DDBJ whole genome shotgun (WGS) entry which is preliminary data.</text>
</comment>
<accession>A0A226XC25</accession>
<dbReference type="EMBL" id="MTHB01000018">
    <property type="protein sequence ID" value="OXC80398.1"/>
    <property type="molecule type" value="Genomic_DNA"/>
</dbReference>
<gene>
    <name evidence="1" type="ORF">BSU04_02010</name>
</gene>
<evidence type="ECO:0000313" key="1">
    <source>
        <dbReference type="EMBL" id="OXC80398.1"/>
    </source>
</evidence>
<organism evidence="1 2">
    <name type="scientific">Caballeronia sordidicola</name>
    <name type="common">Burkholderia sordidicola</name>
    <dbReference type="NCBI Taxonomy" id="196367"/>
    <lineage>
        <taxon>Bacteria</taxon>
        <taxon>Pseudomonadati</taxon>
        <taxon>Pseudomonadota</taxon>
        <taxon>Betaproteobacteria</taxon>
        <taxon>Burkholderiales</taxon>
        <taxon>Burkholderiaceae</taxon>
        <taxon>Caballeronia</taxon>
    </lineage>
</organism>
<protein>
    <submittedName>
        <fullName evidence="1">Uncharacterized protein</fullName>
    </submittedName>
</protein>
<dbReference type="Proteomes" id="UP000214720">
    <property type="component" value="Unassembled WGS sequence"/>
</dbReference>
<dbReference type="AlphaFoldDB" id="A0A226XC25"/>
<reference evidence="2" key="1">
    <citation type="submission" date="2017-01" db="EMBL/GenBank/DDBJ databases">
        <title>Genome Analysis of Deinococcus marmoris KOPRI26562.</title>
        <authorList>
            <person name="Kim J.H."/>
            <person name="Oh H.-M."/>
        </authorList>
    </citation>
    <scope>NUCLEOTIDE SEQUENCE [LARGE SCALE GENOMIC DNA]</scope>
    <source>
        <strain evidence="2">PAMC 26633</strain>
    </source>
</reference>
<proteinExistence type="predicted"/>
<name>A0A226XC25_CABSO</name>